<keyword evidence="2" id="KW-0808">Transferase</keyword>
<dbReference type="GO" id="GO:0016740">
    <property type="term" value="F:transferase activity"/>
    <property type="evidence" value="ECO:0007669"/>
    <property type="project" value="UniProtKB-KW"/>
</dbReference>
<comment type="caution">
    <text evidence="8">The sequence shown here is derived from an EMBL/GenBank/DDBJ whole genome shotgun (WGS) entry which is preliminary data.</text>
</comment>
<dbReference type="PANTHER" id="PTHR43052:SF1">
    <property type="entry name" value="TRNA-5-TAURINOMETHYLURIDINE 2-SULFURTRANSFERASE"/>
    <property type="match status" value="1"/>
</dbReference>
<evidence type="ECO:0000313" key="9">
    <source>
        <dbReference type="Proteomes" id="UP000823749"/>
    </source>
</evidence>
<evidence type="ECO:0000256" key="5">
    <source>
        <dbReference type="ARBA" id="ARBA00022840"/>
    </source>
</evidence>
<organism evidence="8 9">
    <name type="scientific">Rhododendron griersonianum</name>
    <dbReference type="NCBI Taxonomy" id="479676"/>
    <lineage>
        <taxon>Eukaryota</taxon>
        <taxon>Viridiplantae</taxon>
        <taxon>Streptophyta</taxon>
        <taxon>Embryophyta</taxon>
        <taxon>Tracheophyta</taxon>
        <taxon>Spermatophyta</taxon>
        <taxon>Magnoliopsida</taxon>
        <taxon>eudicotyledons</taxon>
        <taxon>Gunneridae</taxon>
        <taxon>Pentapetalae</taxon>
        <taxon>asterids</taxon>
        <taxon>Ericales</taxon>
        <taxon>Ericaceae</taxon>
        <taxon>Ericoideae</taxon>
        <taxon>Rhodoreae</taxon>
        <taxon>Rhododendron</taxon>
    </lineage>
</organism>
<keyword evidence="7" id="KW-1015">Disulfide bond</keyword>
<evidence type="ECO:0000256" key="1">
    <source>
        <dbReference type="ARBA" id="ARBA00022555"/>
    </source>
</evidence>
<evidence type="ECO:0000313" key="8">
    <source>
        <dbReference type="EMBL" id="KAG5566264.1"/>
    </source>
</evidence>
<dbReference type="Proteomes" id="UP000823749">
    <property type="component" value="Chromosome 1"/>
</dbReference>
<dbReference type="InterPro" id="IPR051305">
    <property type="entry name" value="tRNA_2-thiouridylase_MnmA"/>
</dbReference>
<evidence type="ECO:0000256" key="3">
    <source>
        <dbReference type="ARBA" id="ARBA00022694"/>
    </source>
</evidence>
<proteinExistence type="predicted"/>
<dbReference type="Gene3D" id="3.40.50.620">
    <property type="entry name" value="HUPs"/>
    <property type="match status" value="1"/>
</dbReference>
<name>A0AAV6LPF9_9ERIC</name>
<evidence type="ECO:0008006" key="10">
    <source>
        <dbReference type="Google" id="ProtNLM"/>
    </source>
</evidence>
<evidence type="ECO:0000256" key="2">
    <source>
        <dbReference type="ARBA" id="ARBA00022679"/>
    </source>
</evidence>
<keyword evidence="6" id="KW-0694">RNA-binding</keyword>
<accession>A0AAV6LPF9</accession>
<reference evidence="8" key="1">
    <citation type="submission" date="2020-08" db="EMBL/GenBank/DDBJ databases">
        <title>Plant Genome Project.</title>
        <authorList>
            <person name="Zhang R.-G."/>
        </authorList>
    </citation>
    <scope>NUCLEOTIDE SEQUENCE</scope>
    <source>
        <strain evidence="8">WSP0</strain>
        <tissue evidence="8">Leaf</tissue>
    </source>
</reference>
<evidence type="ECO:0000256" key="6">
    <source>
        <dbReference type="ARBA" id="ARBA00022884"/>
    </source>
</evidence>
<dbReference type="InterPro" id="IPR014729">
    <property type="entry name" value="Rossmann-like_a/b/a_fold"/>
</dbReference>
<sequence length="224" mass="24833">MATLSHLSTALSLSKTLTPLNSSSLSLFFPIPSAFDPPIPDSSRPDVSLSPPRCLTPHALRPPIMTSTLAIYPVRCPTSGSRSPFFSATTSIAALHSAPSTPPGIPTPLSISKSGSRLVNLKRENAKLELLMCRGEDFENFWSECPWEEDLKYAKVVCNQVDVPLEVGHLTDEYWNNVKDVYVYHYEIRTYGSIFQVSCIVEKYRCGCTPNLDVLCNTRIKFGM</sequence>
<gene>
    <name evidence="8" type="ORF">RHGRI_002012</name>
</gene>
<evidence type="ECO:0000256" key="7">
    <source>
        <dbReference type="ARBA" id="ARBA00023157"/>
    </source>
</evidence>
<keyword evidence="4" id="KW-0547">Nucleotide-binding</keyword>
<evidence type="ECO:0000256" key="4">
    <source>
        <dbReference type="ARBA" id="ARBA00022741"/>
    </source>
</evidence>
<protein>
    <recommendedName>
        <fullName evidence="10">SRCR domain-containing protein</fullName>
    </recommendedName>
</protein>
<keyword evidence="3" id="KW-0819">tRNA processing</keyword>
<keyword evidence="5" id="KW-0067">ATP-binding</keyword>
<dbReference type="Pfam" id="PF03054">
    <property type="entry name" value="tRNA_Me_trans"/>
    <property type="match status" value="2"/>
</dbReference>
<dbReference type="GO" id="GO:0000049">
    <property type="term" value="F:tRNA binding"/>
    <property type="evidence" value="ECO:0007669"/>
    <property type="project" value="UniProtKB-KW"/>
</dbReference>
<keyword evidence="1" id="KW-0820">tRNA-binding</keyword>
<dbReference type="GO" id="GO:0005524">
    <property type="term" value="F:ATP binding"/>
    <property type="evidence" value="ECO:0007669"/>
    <property type="project" value="UniProtKB-KW"/>
</dbReference>
<keyword evidence="9" id="KW-1185">Reference proteome</keyword>
<dbReference type="EMBL" id="JACTNZ010000001">
    <property type="protein sequence ID" value="KAG5566264.1"/>
    <property type="molecule type" value="Genomic_DNA"/>
</dbReference>
<dbReference type="PANTHER" id="PTHR43052">
    <property type="match status" value="1"/>
</dbReference>
<dbReference type="GO" id="GO:0008033">
    <property type="term" value="P:tRNA processing"/>
    <property type="evidence" value="ECO:0007669"/>
    <property type="project" value="UniProtKB-KW"/>
</dbReference>
<dbReference type="AlphaFoldDB" id="A0AAV6LPF9"/>